<feature type="transmembrane region" description="Helical" evidence="2">
    <location>
        <begin position="12"/>
        <end position="31"/>
    </location>
</feature>
<sequence length="114" mass="13465">MKNILTSFNNIAFNIITVFMMIFQPIILLIIHDYINKSTIYSNYENNFFFCSKLCSISTPEIFEPRTRPPRRTATRAARPAAKNLHRKVGRPNQRRMTKFAIMPIRCHVRFVEN</sequence>
<evidence type="ECO:0000313" key="4">
    <source>
        <dbReference type="Proteomes" id="UP000276133"/>
    </source>
</evidence>
<keyword evidence="4" id="KW-1185">Reference proteome</keyword>
<proteinExistence type="predicted"/>
<keyword evidence="2" id="KW-0812">Transmembrane</keyword>
<keyword evidence="2" id="KW-1133">Transmembrane helix</keyword>
<dbReference type="Proteomes" id="UP000276133">
    <property type="component" value="Unassembled WGS sequence"/>
</dbReference>
<organism evidence="3 4">
    <name type="scientific">Brachionus plicatilis</name>
    <name type="common">Marine rotifer</name>
    <name type="synonym">Brachionus muelleri</name>
    <dbReference type="NCBI Taxonomy" id="10195"/>
    <lineage>
        <taxon>Eukaryota</taxon>
        <taxon>Metazoa</taxon>
        <taxon>Spiralia</taxon>
        <taxon>Gnathifera</taxon>
        <taxon>Rotifera</taxon>
        <taxon>Eurotatoria</taxon>
        <taxon>Monogononta</taxon>
        <taxon>Pseudotrocha</taxon>
        <taxon>Ploima</taxon>
        <taxon>Brachionidae</taxon>
        <taxon>Brachionus</taxon>
    </lineage>
</organism>
<dbReference type="AlphaFoldDB" id="A0A3M7R4E1"/>
<reference evidence="3 4" key="1">
    <citation type="journal article" date="2018" name="Sci. Rep.">
        <title>Genomic signatures of local adaptation to the degree of environmental predictability in rotifers.</title>
        <authorList>
            <person name="Franch-Gras L."/>
            <person name="Hahn C."/>
            <person name="Garcia-Roger E.M."/>
            <person name="Carmona M.J."/>
            <person name="Serra M."/>
            <person name="Gomez A."/>
        </authorList>
    </citation>
    <scope>NUCLEOTIDE SEQUENCE [LARGE SCALE GENOMIC DNA]</scope>
    <source>
        <strain evidence="3">HYR1</strain>
    </source>
</reference>
<feature type="region of interest" description="Disordered" evidence="1">
    <location>
        <begin position="65"/>
        <end position="89"/>
    </location>
</feature>
<comment type="caution">
    <text evidence="3">The sequence shown here is derived from an EMBL/GenBank/DDBJ whole genome shotgun (WGS) entry which is preliminary data.</text>
</comment>
<keyword evidence="2" id="KW-0472">Membrane</keyword>
<evidence type="ECO:0000313" key="3">
    <source>
        <dbReference type="EMBL" id="RNA18108.1"/>
    </source>
</evidence>
<accession>A0A3M7R4E1</accession>
<evidence type="ECO:0000256" key="2">
    <source>
        <dbReference type="SAM" id="Phobius"/>
    </source>
</evidence>
<evidence type="ECO:0000256" key="1">
    <source>
        <dbReference type="SAM" id="MobiDB-lite"/>
    </source>
</evidence>
<protein>
    <submittedName>
        <fullName evidence="3">Uncharacterized protein</fullName>
    </submittedName>
</protein>
<dbReference type="EMBL" id="REGN01004305">
    <property type="protein sequence ID" value="RNA18108.1"/>
    <property type="molecule type" value="Genomic_DNA"/>
</dbReference>
<gene>
    <name evidence="3" type="ORF">BpHYR1_016184</name>
</gene>
<name>A0A3M7R4E1_BRAPC</name>